<evidence type="ECO:0008006" key="3">
    <source>
        <dbReference type="Google" id="ProtNLM"/>
    </source>
</evidence>
<dbReference type="Proteomes" id="UP000267164">
    <property type="component" value="Chromosome"/>
</dbReference>
<dbReference type="KEGG" id="nyu:D7D52_12675"/>
<proteinExistence type="predicted"/>
<evidence type="ECO:0000313" key="2">
    <source>
        <dbReference type="Proteomes" id="UP000267164"/>
    </source>
</evidence>
<dbReference type="AlphaFoldDB" id="A0A386ZR90"/>
<reference evidence="1 2" key="1">
    <citation type="submission" date="2018-09" db="EMBL/GenBank/DDBJ databases">
        <title>Nocardia yunnanensis sp. nov., an actinomycete isolated from a soil sample.</title>
        <authorList>
            <person name="Zhang J."/>
        </authorList>
    </citation>
    <scope>NUCLEOTIDE SEQUENCE [LARGE SCALE GENOMIC DNA]</scope>
    <source>
        <strain evidence="1 2">CFHS0054</strain>
    </source>
</reference>
<evidence type="ECO:0000313" key="1">
    <source>
        <dbReference type="EMBL" id="AYF78975.1"/>
    </source>
</evidence>
<protein>
    <recommendedName>
        <fullName evidence="3">Type II toxin-antitoxin system VapB family antitoxin</fullName>
    </recommendedName>
</protein>
<organism evidence="1 2">
    <name type="scientific">Nocardia yunnanensis</name>
    <dbReference type="NCBI Taxonomy" id="2382165"/>
    <lineage>
        <taxon>Bacteria</taxon>
        <taxon>Bacillati</taxon>
        <taxon>Actinomycetota</taxon>
        <taxon>Actinomycetes</taxon>
        <taxon>Mycobacteriales</taxon>
        <taxon>Nocardiaceae</taxon>
        <taxon>Nocardia</taxon>
    </lineage>
</organism>
<dbReference type="EMBL" id="CP032568">
    <property type="protein sequence ID" value="AYF78975.1"/>
    <property type="molecule type" value="Genomic_DNA"/>
</dbReference>
<dbReference type="Pfam" id="PF09957">
    <property type="entry name" value="VapB_antitoxin"/>
    <property type="match status" value="1"/>
</dbReference>
<sequence length="55" mass="6139">MTRIYLDDDALRRTMAISGVHTEQDAVNLALRFFSSHATAEDFDHPFPARTATAS</sequence>
<dbReference type="OrthoDB" id="4563074at2"/>
<name>A0A386ZR90_9NOCA</name>
<accession>A0A386ZR90</accession>
<keyword evidence="2" id="KW-1185">Reference proteome</keyword>
<gene>
    <name evidence="1" type="ORF">D7D52_12675</name>
</gene>
<dbReference type="InterPro" id="IPR019239">
    <property type="entry name" value="VapB_antitoxin"/>
</dbReference>